<evidence type="ECO:0000313" key="4">
    <source>
        <dbReference type="Proteomes" id="UP001168821"/>
    </source>
</evidence>
<keyword evidence="4" id="KW-1185">Reference proteome</keyword>
<accession>A0AA38I1M0</accession>
<evidence type="ECO:0000313" key="3">
    <source>
        <dbReference type="EMBL" id="KAJ3647554.1"/>
    </source>
</evidence>
<feature type="compositionally biased region" description="Basic and acidic residues" evidence="1">
    <location>
        <begin position="1036"/>
        <end position="1048"/>
    </location>
</feature>
<proteinExistence type="predicted"/>
<feature type="region of interest" description="Disordered" evidence="1">
    <location>
        <begin position="1031"/>
        <end position="1056"/>
    </location>
</feature>
<name>A0AA38I1M0_9CUCU</name>
<protein>
    <submittedName>
        <fullName evidence="3">Uncharacterized protein</fullName>
    </submittedName>
</protein>
<dbReference type="Proteomes" id="UP001168821">
    <property type="component" value="Unassembled WGS sequence"/>
</dbReference>
<reference evidence="3" key="1">
    <citation type="journal article" date="2023" name="G3 (Bethesda)">
        <title>Whole genome assemblies of Zophobas morio and Tenebrio molitor.</title>
        <authorList>
            <person name="Kaur S."/>
            <person name="Stinson S.A."/>
            <person name="diCenzo G.C."/>
        </authorList>
    </citation>
    <scope>NUCLEOTIDE SEQUENCE</scope>
    <source>
        <strain evidence="3">QUZm001</strain>
    </source>
</reference>
<feature type="compositionally biased region" description="Low complexity" evidence="1">
    <location>
        <begin position="402"/>
        <end position="421"/>
    </location>
</feature>
<sequence>MDIWSWLLLILVYGIAAAEGGLLETFRPKEENPPELNEFLNSVMEHKEDFGAVRQAARKYQKMKKDIQDVDLSFMDPVNTLDTKYKFDDKRHVQHYTPHRKFRNLGLLPRNMRQKFSRIRRGTLRDTNDQIFFENSENGKIEKRFPTIIMLQSDDMVQKRMPAPIETKAAETHGEKHLPSDIFNEPEGEQLQKRTPEEIIVEPEGEKGEIVVDEDTKKSPKEKKQALDFEQDVHKTYKGHPGKTMRNEARKQGDVYYVDLADEAQKERARYDERRFDYDPRRRGYYVPRYNRPFMGQPPMDYPQYGNPHHSVNDEVAFEKALSYEIDPTYHEQVNYNNPSGNNLYSVDEGRPDSIQFYPQGFYPGRAQGASRYDYPPQDPLAVTNERFYIDADDHMKRLETSTDSTTSDGTTTTTKSSDGLKTVKHVGNGFIEITKTRRDNEEQSDFPLSKKSAQEDLQEDEQPSSKNTFDKSKERSSILAKNSLHPLRIKDTSRDEDDDSFVASEDIDDEESSNSVDKRQDSFQSRQLQFIDYEAPNFYNQEENYEEIPTRPRRDFLDALGMKNEEDYSEDNPYVDDLKVNNTDVHNDTHIKNVSSPCWKTTSPKPTTSHQKQDITKIKQILEEPKEVTTAKCKKKNEEKRPKKSFPEYAFVDDVEDQDEVRRSRGIETKILANKEKIYNAHEDNRKSNVNHVQVRQDKPLSRWGEEPTKINSLKKYIHNTHKINKKEYNEIAEVTEMTEMTECVETTTVENLELATTTPDANCTTATDKVINTAYEQIAHQMDMENEKLAQVVNGHLASKIVSKVFNELKQKSALKAKFYSGLSRKHVDFAGTIDFDIFKTGNETEDVDEARLLLAQITKVLNKLVVNQVRRKLCQRLPDELKDYLEIILNVKNTLENTNAVPNPQQGDFLFTYQDDKNPPPFDVHKLQDILVKLEGLLLSYHNMNEECQRSAEPVKEYIEKHVTMLKHMVNCPTHHCEDKFSEAKRESPSSQEHLLQEQLESVGLGKNQEFIPNFDLNQMVRNKMRPVPVSWKSDKKRDTQKNPDYKSSQYKKLQLAAERVREKRENEKKIAELFGGKKKRSVKELEVDYEEPVVYSLG</sequence>
<dbReference type="AlphaFoldDB" id="A0AA38I1M0"/>
<feature type="signal peptide" evidence="2">
    <location>
        <begin position="1"/>
        <end position="17"/>
    </location>
</feature>
<organism evidence="3 4">
    <name type="scientific">Zophobas morio</name>
    <dbReference type="NCBI Taxonomy" id="2755281"/>
    <lineage>
        <taxon>Eukaryota</taxon>
        <taxon>Metazoa</taxon>
        <taxon>Ecdysozoa</taxon>
        <taxon>Arthropoda</taxon>
        <taxon>Hexapoda</taxon>
        <taxon>Insecta</taxon>
        <taxon>Pterygota</taxon>
        <taxon>Neoptera</taxon>
        <taxon>Endopterygota</taxon>
        <taxon>Coleoptera</taxon>
        <taxon>Polyphaga</taxon>
        <taxon>Cucujiformia</taxon>
        <taxon>Tenebrionidae</taxon>
        <taxon>Zophobas</taxon>
    </lineage>
</organism>
<evidence type="ECO:0000256" key="2">
    <source>
        <dbReference type="SAM" id="SignalP"/>
    </source>
</evidence>
<keyword evidence="2" id="KW-0732">Signal</keyword>
<feature type="region of interest" description="Disordered" evidence="1">
    <location>
        <begin position="399"/>
        <end position="524"/>
    </location>
</feature>
<feature type="compositionally biased region" description="Acidic residues" evidence="1">
    <location>
        <begin position="495"/>
        <end position="513"/>
    </location>
</feature>
<evidence type="ECO:0000256" key="1">
    <source>
        <dbReference type="SAM" id="MobiDB-lite"/>
    </source>
</evidence>
<feature type="chain" id="PRO_5041290271" evidence="2">
    <location>
        <begin position="18"/>
        <end position="1102"/>
    </location>
</feature>
<gene>
    <name evidence="3" type="ORF">Zmor_019425</name>
</gene>
<comment type="caution">
    <text evidence="3">The sequence shown here is derived from an EMBL/GenBank/DDBJ whole genome shotgun (WGS) entry which is preliminary data.</text>
</comment>
<dbReference type="EMBL" id="JALNTZ010000006">
    <property type="protein sequence ID" value="KAJ3647554.1"/>
    <property type="molecule type" value="Genomic_DNA"/>
</dbReference>